<evidence type="ECO:0000256" key="3">
    <source>
        <dbReference type="ARBA" id="ARBA00022553"/>
    </source>
</evidence>
<feature type="compositionally biased region" description="Pro residues" evidence="13">
    <location>
        <begin position="1143"/>
        <end position="1157"/>
    </location>
</feature>
<evidence type="ECO:0000256" key="12">
    <source>
        <dbReference type="ARBA" id="ARBA00023242"/>
    </source>
</evidence>
<dbReference type="InterPro" id="IPR001025">
    <property type="entry name" value="BAH_dom"/>
</dbReference>
<feature type="compositionally biased region" description="Pro residues" evidence="13">
    <location>
        <begin position="1344"/>
        <end position="1359"/>
    </location>
</feature>
<dbReference type="PROSITE" id="PS51293">
    <property type="entry name" value="SANT"/>
    <property type="match status" value="1"/>
</dbReference>
<feature type="compositionally biased region" description="Pro residues" evidence="13">
    <location>
        <begin position="1423"/>
        <end position="1435"/>
    </location>
</feature>
<dbReference type="InterPro" id="IPR043151">
    <property type="entry name" value="BAH_sf"/>
</dbReference>
<feature type="compositionally biased region" description="Low complexity" evidence="13">
    <location>
        <begin position="1588"/>
        <end position="1604"/>
    </location>
</feature>
<protein>
    <recommendedName>
        <fullName evidence="19">Arginine-glutamic acid dipeptide repeats protein</fullName>
    </recommendedName>
</protein>
<dbReference type="FunFam" id="2.30.30.490:FF:000023">
    <property type="entry name" value="Egg-laying defective protein 27"/>
    <property type="match status" value="1"/>
</dbReference>
<dbReference type="SMART" id="SM00439">
    <property type="entry name" value="BAH"/>
    <property type="match status" value="1"/>
</dbReference>
<dbReference type="InterPro" id="IPR002951">
    <property type="entry name" value="Atrophin-like"/>
</dbReference>
<dbReference type="CDD" id="cd00202">
    <property type="entry name" value="ZnF_GATA"/>
    <property type="match status" value="1"/>
</dbReference>
<feature type="region of interest" description="Disordered" evidence="13">
    <location>
        <begin position="554"/>
        <end position="765"/>
    </location>
</feature>
<dbReference type="FunFam" id="4.10.1240.50:FF:000004">
    <property type="entry name" value="arginine-glutamic acid dipeptide repeats protein-like"/>
    <property type="match status" value="1"/>
</dbReference>
<feature type="domain" description="ELM2" evidence="15">
    <location>
        <begin position="309"/>
        <end position="415"/>
    </location>
</feature>
<dbReference type="GO" id="GO:0005634">
    <property type="term" value="C:nucleus"/>
    <property type="evidence" value="ECO:0007669"/>
    <property type="project" value="UniProtKB-SubCell"/>
</dbReference>
<dbReference type="GO" id="GO:0003714">
    <property type="term" value="F:transcription corepressor activity"/>
    <property type="evidence" value="ECO:0007669"/>
    <property type="project" value="TreeGrafter"/>
</dbReference>
<feature type="compositionally biased region" description="Basic residues" evidence="13">
    <location>
        <begin position="473"/>
        <end position="483"/>
    </location>
</feature>
<evidence type="ECO:0000256" key="7">
    <source>
        <dbReference type="ARBA" id="ARBA00022843"/>
    </source>
</evidence>
<keyword evidence="18" id="KW-1185">Reference proteome</keyword>
<feature type="compositionally biased region" description="Basic and acidic residues" evidence="13">
    <location>
        <begin position="1457"/>
        <end position="1478"/>
    </location>
</feature>
<feature type="compositionally biased region" description="Low complexity" evidence="13">
    <location>
        <begin position="92"/>
        <end position="119"/>
    </location>
</feature>
<dbReference type="InterPro" id="IPR000679">
    <property type="entry name" value="Znf_GATA"/>
</dbReference>
<dbReference type="Gene3D" id="4.10.1240.50">
    <property type="match status" value="1"/>
</dbReference>
<feature type="compositionally biased region" description="Acidic residues" evidence="13">
    <location>
        <begin position="1"/>
        <end position="11"/>
    </location>
</feature>
<feature type="compositionally biased region" description="Pro residues" evidence="13">
    <location>
        <begin position="694"/>
        <end position="703"/>
    </location>
</feature>
<feature type="region of interest" description="Disordered" evidence="13">
    <location>
        <begin position="911"/>
        <end position="938"/>
    </location>
</feature>
<keyword evidence="5" id="KW-0863">Zinc-finger</keyword>
<keyword evidence="12" id="KW-0539">Nucleus</keyword>
<feature type="region of interest" description="Disordered" evidence="13">
    <location>
        <begin position="1247"/>
        <end position="1604"/>
    </location>
</feature>
<feature type="compositionally biased region" description="Pro residues" evidence="13">
    <location>
        <begin position="561"/>
        <end position="574"/>
    </location>
</feature>
<reference evidence="17 18" key="1">
    <citation type="submission" date="2023-03" db="EMBL/GenBank/DDBJ databases">
        <title>High-quality genome of Scylla paramamosain provides insights in environmental adaptation.</title>
        <authorList>
            <person name="Zhang L."/>
        </authorList>
    </citation>
    <scope>NUCLEOTIDE SEQUENCE [LARGE SCALE GENOMIC DNA]</scope>
    <source>
        <strain evidence="17">LZ_2023a</strain>
        <tissue evidence="17">Muscle</tissue>
    </source>
</reference>
<evidence type="ECO:0000256" key="6">
    <source>
        <dbReference type="ARBA" id="ARBA00022833"/>
    </source>
</evidence>
<dbReference type="GO" id="GO:0008270">
    <property type="term" value="F:zinc ion binding"/>
    <property type="evidence" value="ECO:0007669"/>
    <property type="project" value="UniProtKB-KW"/>
</dbReference>
<feature type="region of interest" description="Disordered" evidence="13">
    <location>
        <begin position="1051"/>
        <end position="1082"/>
    </location>
</feature>
<dbReference type="GO" id="GO:0043565">
    <property type="term" value="F:sequence-specific DNA binding"/>
    <property type="evidence" value="ECO:0007669"/>
    <property type="project" value="InterPro"/>
</dbReference>
<feature type="compositionally biased region" description="Pro residues" evidence="13">
    <location>
        <begin position="1064"/>
        <end position="1076"/>
    </location>
</feature>
<evidence type="ECO:0000256" key="10">
    <source>
        <dbReference type="ARBA" id="ARBA00023125"/>
    </source>
</evidence>
<dbReference type="SUPFAM" id="SSF57716">
    <property type="entry name" value="Glucocorticoid receptor-like (DNA-binding domain)"/>
    <property type="match status" value="1"/>
</dbReference>
<dbReference type="Gene3D" id="2.30.30.490">
    <property type="match status" value="1"/>
</dbReference>
<feature type="domain" description="BAH" evidence="14">
    <location>
        <begin position="171"/>
        <end position="308"/>
    </location>
</feature>
<feature type="compositionally biased region" description="Basic and acidic residues" evidence="13">
    <location>
        <begin position="1511"/>
        <end position="1532"/>
    </location>
</feature>
<dbReference type="Pfam" id="PF01426">
    <property type="entry name" value="BAH"/>
    <property type="match status" value="1"/>
</dbReference>
<dbReference type="Proteomes" id="UP001487740">
    <property type="component" value="Unassembled WGS sequence"/>
</dbReference>
<dbReference type="Pfam" id="PF00320">
    <property type="entry name" value="GATA"/>
    <property type="match status" value="1"/>
</dbReference>
<dbReference type="SMART" id="SM01189">
    <property type="entry name" value="ELM2"/>
    <property type="match status" value="1"/>
</dbReference>
<feature type="compositionally biased region" description="Basic and acidic residues" evidence="13">
    <location>
        <begin position="613"/>
        <end position="628"/>
    </location>
</feature>
<feature type="compositionally biased region" description="Pro residues" evidence="13">
    <location>
        <begin position="715"/>
        <end position="730"/>
    </location>
</feature>
<accession>A0AAW0SVI9</accession>
<evidence type="ECO:0000256" key="9">
    <source>
        <dbReference type="ARBA" id="ARBA00023015"/>
    </source>
</evidence>
<sequence length="1959" mass="209816">MEEEEEEEEENQGSSQAARVKGSPASRWQEKLGVANPKREQNIRKTPTILHPARCGQAKWMMTTTDRGKGVEEGENGGAAAAAAVAAVAGGCTDTSIDPPPSSTSSSNSNSSSASIPPSGVMVPGGPKGPDGTVIEEVMTAVVGKKQPVRGQAFRAPNGEYVSYLCTDDSTLYRPGDSVYIESQRVDQPFFICSIQEFRRSKRDNLMVNIKWFYRPSEVPETVYQRLAQDRNTENNNKSLVTDDPVIKSRELFISDATDTYPVSVLRGLCRVDHYSDIHSVRDFLPEDNSFFYILGYNPETRRLASTQGEIRVGPSHQAKLPEFKGNVIVDERPEVCADWEEQRWVPGASRDTDLLMYLRAARSMAAFAGLCDGGSTTDRCNAASRDDTTINALEMLHNSDYDHGKALQALVKCPVPDGIEKKWSEDDRKRFMKGLRQYGKNFFRIRKDLLPHKETSDLVSFYYLPHRRHRRQNVLRRIRTPRAQRNTGPSDPLDPSSASEKDDDSDDSDSKDRQGYHCRHCYTTSSRDWHHAGKDKQLLCYECRIHFKRYGDLPVITNPREPPPGSGRPPPTPTEEDLRMRTRTRSKEISTRHRAARRSRANTPDITDECPTPDRRTPDRRTPDRRTSRLSNSPAPKKMEDKNPQRVKRAMGSDDASGSSTPSKRRRNGGDMSGLSSEESSDEGDGCSGDPSSPSPMNPSTPTPQLMPVSTPQPEAPVPSPASQHPPTPTTTSTVTATTTTTTTPATTAATTPPPTTTSLPPITPTACSTITTATTTTTVTTTTTCIPTPTPASIPPATTIATSPAVTVTVPAAPPSSTATLVPAGSLWPILPPPPASIPVTTTTTTTATTTTTTPLAPTTQVTPTWSSMVQAPLVSTALPRLSPGGPVPPPPPAHSGSAIQPQVITRISTAPAPPPTQAPPSTPGKPLAVPPGVPITGPGVMGPGLGRPGMGACRVVPQSVPPAVPRTSALTVVAPVAPVGPSPPISAAPSPLRPTSSLEERGSVVRAPVSSVPHSVVAPQTTAPTPISHDKPPKVKAEAEVVRYPPGLYHPVLRPTAHGHPPLPSHHPPPSQPPATSATLSVASTVPGTYPASVAAALSRPPLISTSGMLPHPPTAPIKPEQIKREAEPPFRPDKIKYEPPAPPGPHHPSSSLPPPLEVFKGEVPKVEPKVEVKQERGDRPEIIAEIKSEPRNEMSKLTPITCSSGLPPASLGSLPVSLCIPGYPYPYAAYGYPLPLQYSYPGPGHPRTTASTLHRPQSPSQRPSSTGSSAPPPSVSSSRASPPAPISTTISSSTITTSSTTTKPSTIPGAYAPPHLGPAMFGGRPGVPTHLSSPSKLPTSQPPAAPPPGLRPPGPAVGLPGMSPGLPPGLPPGLSATSAGQPALPTPPAAHTGPVPVNLSRSSTPAASQPPTTQALPATVPPSHPSYPGGPPSTLGPTATQHDEEHDDGDDDLPLHREPSPEPKIEDSEFHRSESAIFLRHWNRGEFNSCTRTDLTFKPVPNSQLARKREERLRKQAEKEREEREKIQQRKASSSTPDKRETPKSSSSGEGSSLYDRMQPRNPIDTPALSRLGEYARSPAGVSPGAARPPGLGLPSGLGAAPPPGLDPLLHYGSMLYPSPAPQERLELEARERELRELRDRELLTDRIKQEMLKRPLNPADPAYPHGLSPHWLSGARFPGLAPPVTLPSGFPHSHPLYPPSPSVSSAMIANERDRLERLGLPATTLGLTGAAPPSDSPLTVSSVERLALADHMHRLQMFNEVHAHTHSHAHTHLHLHPGAAAVAAAGYPPRPLLRPGDHSPHQLPPGYPPQSHHALLGRPYEELAHITAAHAHELQRQMLTLQARVWAWALGDPSHFLLVDTNIEPLITETLAAGVSKQIQGTILGLPLMHLKDYGLCESICDACVPLAGRHGNDTWLSRPMTTADPQAVSHPRRLLLGVAVSYKHYHTSCSYST</sequence>
<dbReference type="FunFam" id="1.10.10.60:FF:000012">
    <property type="entry name" value="Metastasis-associated 1 family, member 3"/>
    <property type="match status" value="1"/>
</dbReference>
<feature type="region of interest" description="Disordered" evidence="13">
    <location>
        <begin position="473"/>
        <end position="517"/>
    </location>
</feature>
<dbReference type="InterPro" id="IPR000949">
    <property type="entry name" value="ELM2_dom"/>
</dbReference>
<feature type="region of interest" description="Disordered" evidence="13">
    <location>
        <begin position="92"/>
        <end position="133"/>
    </location>
</feature>
<dbReference type="SMART" id="SM00401">
    <property type="entry name" value="ZnF_GATA"/>
    <property type="match status" value="1"/>
</dbReference>
<feature type="compositionally biased region" description="Polar residues" evidence="13">
    <location>
        <begin position="1334"/>
        <end position="1343"/>
    </location>
</feature>
<evidence type="ECO:0000256" key="1">
    <source>
        <dbReference type="ARBA" id="ARBA00004123"/>
    </source>
</evidence>
<feature type="compositionally biased region" description="Pro residues" evidence="13">
    <location>
        <begin position="914"/>
        <end position="936"/>
    </location>
</feature>
<comment type="subcellular location">
    <subcellularLocation>
        <location evidence="1">Nucleus</location>
    </subcellularLocation>
</comment>
<gene>
    <name evidence="17" type="ORF">O3P69_009510</name>
</gene>
<dbReference type="CDD" id="cd04709">
    <property type="entry name" value="BAH_MTA"/>
    <property type="match status" value="1"/>
</dbReference>
<dbReference type="GO" id="GO:0003682">
    <property type="term" value="F:chromatin binding"/>
    <property type="evidence" value="ECO:0007669"/>
    <property type="project" value="InterPro"/>
</dbReference>
<evidence type="ECO:0000259" key="15">
    <source>
        <dbReference type="PROSITE" id="PS51156"/>
    </source>
</evidence>
<dbReference type="InterPro" id="IPR017884">
    <property type="entry name" value="SANT_dom"/>
</dbReference>
<dbReference type="PROSITE" id="PS51156">
    <property type="entry name" value="ELM2"/>
    <property type="match status" value="1"/>
</dbReference>
<evidence type="ECO:0000256" key="13">
    <source>
        <dbReference type="SAM" id="MobiDB-lite"/>
    </source>
</evidence>
<feature type="region of interest" description="Disordered" evidence="13">
    <location>
        <begin position="1010"/>
        <end position="1039"/>
    </location>
</feature>
<dbReference type="PANTHER" id="PTHR13859">
    <property type="entry name" value="ATROPHIN-RELATED"/>
    <property type="match status" value="1"/>
</dbReference>
<evidence type="ECO:0000259" key="14">
    <source>
        <dbReference type="PROSITE" id="PS51038"/>
    </source>
</evidence>
<evidence type="ECO:0000313" key="17">
    <source>
        <dbReference type="EMBL" id="KAK8378837.1"/>
    </source>
</evidence>
<dbReference type="InterPro" id="IPR009057">
    <property type="entry name" value="Homeodomain-like_sf"/>
</dbReference>
<evidence type="ECO:0000313" key="18">
    <source>
        <dbReference type="Proteomes" id="UP001487740"/>
    </source>
</evidence>
<dbReference type="EMBL" id="JARAKH010000044">
    <property type="protein sequence ID" value="KAK8378837.1"/>
    <property type="molecule type" value="Genomic_DNA"/>
</dbReference>
<dbReference type="Pfam" id="PF03154">
    <property type="entry name" value="Atrophin-1"/>
    <property type="match status" value="1"/>
</dbReference>
<feature type="compositionally biased region" description="Low complexity" evidence="13">
    <location>
        <begin position="731"/>
        <end position="765"/>
    </location>
</feature>
<evidence type="ECO:0000259" key="16">
    <source>
        <dbReference type="PROSITE" id="PS51293"/>
    </source>
</evidence>
<dbReference type="PROSITE" id="PS51038">
    <property type="entry name" value="BAH"/>
    <property type="match status" value="1"/>
</dbReference>
<keyword evidence="9" id="KW-0805">Transcription regulation</keyword>
<feature type="compositionally biased region" description="Polar residues" evidence="13">
    <location>
        <begin position="1403"/>
        <end position="1420"/>
    </location>
</feature>
<keyword evidence="10" id="KW-0238">DNA-binding</keyword>
<evidence type="ECO:0000256" key="8">
    <source>
        <dbReference type="ARBA" id="ARBA00022990"/>
    </source>
</evidence>
<keyword evidence="4" id="KW-0479">Metal-binding</keyword>
<keyword evidence="8" id="KW-0007">Acetylation</keyword>
<feature type="region of interest" description="Disordered" evidence="13">
    <location>
        <begin position="1"/>
        <end position="59"/>
    </location>
</feature>
<feature type="compositionally biased region" description="Basic and acidic residues" evidence="13">
    <location>
        <begin position="577"/>
        <end position="592"/>
    </location>
</feature>
<dbReference type="CDD" id="cd11661">
    <property type="entry name" value="SANT_MTA3_like"/>
    <property type="match status" value="1"/>
</dbReference>
<comment type="caution">
    <text evidence="17">The sequence shown here is derived from an EMBL/GenBank/DDBJ whole genome shotgun (WGS) entry which is preliminary data.</text>
</comment>
<feature type="domain" description="SANT" evidence="16">
    <location>
        <begin position="419"/>
        <end position="471"/>
    </location>
</feature>
<evidence type="ECO:0000256" key="4">
    <source>
        <dbReference type="ARBA" id="ARBA00022723"/>
    </source>
</evidence>
<dbReference type="Gene3D" id="1.10.10.60">
    <property type="entry name" value="Homeodomain-like"/>
    <property type="match status" value="1"/>
</dbReference>
<evidence type="ECO:0000256" key="5">
    <source>
        <dbReference type="ARBA" id="ARBA00022771"/>
    </source>
</evidence>
<dbReference type="Pfam" id="PF01448">
    <property type="entry name" value="ELM2"/>
    <property type="match status" value="1"/>
</dbReference>
<keyword evidence="11" id="KW-0804">Transcription</keyword>
<evidence type="ECO:0000256" key="2">
    <source>
        <dbReference type="ARBA" id="ARBA00022499"/>
    </source>
</evidence>
<evidence type="ECO:0000256" key="11">
    <source>
        <dbReference type="ARBA" id="ARBA00023163"/>
    </source>
</evidence>
<keyword evidence="2" id="KW-1017">Isopeptide bond</keyword>
<feature type="region of interest" description="Disordered" evidence="13">
    <location>
        <begin position="1134"/>
        <end position="1157"/>
    </location>
</feature>
<keyword evidence="7" id="KW-0832">Ubl conjugation</keyword>
<feature type="compositionally biased region" description="Low complexity" evidence="13">
    <location>
        <begin position="1010"/>
        <end position="1022"/>
    </location>
</feature>
<dbReference type="PANTHER" id="PTHR13859:SF11">
    <property type="entry name" value="GRUNGE, ISOFORM J"/>
    <property type="match status" value="1"/>
</dbReference>
<keyword evidence="3" id="KW-0597">Phosphoprotein</keyword>
<dbReference type="SUPFAM" id="SSF46689">
    <property type="entry name" value="Homeodomain-like"/>
    <property type="match status" value="1"/>
</dbReference>
<evidence type="ECO:0008006" key="19">
    <source>
        <dbReference type="Google" id="ProtNLM"/>
    </source>
</evidence>
<keyword evidence="6" id="KW-0862">Zinc</keyword>
<feature type="region of interest" description="Disordered" evidence="13">
    <location>
        <begin position="1108"/>
        <end position="1127"/>
    </location>
</feature>
<name>A0AAW0SVI9_SCYPA</name>
<organism evidence="17 18">
    <name type="scientific">Scylla paramamosain</name>
    <name type="common">Mud crab</name>
    <dbReference type="NCBI Taxonomy" id="85552"/>
    <lineage>
        <taxon>Eukaryota</taxon>
        <taxon>Metazoa</taxon>
        <taxon>Ecdysozoa</taxon>
        <taxon>Arthropoda</taxon>
        <taxon>Crustacea</taxon>
        <taxon>Multicrustacea</taxon>
        <taxon>Malacostraca</taxon>
        <taxon>Eumalacostraca</taxon>
        <taxon>Eucarida</taxon>
        <taxon>Decapoda</taxon>
        <taxon>Pleocyemata</taxon>
        <taxon>Brachyura</taxon>
        <taxon>Eubrachyura</taxon>
        <taxon>Portunoidea</taxon>
        <taxon>Portunidae</taxon>
        <taxon>Portuninae</taxon>
        <taxon>Scylla</taxon>
    </lineage>
</organism>
<feature type="compositionally biased region" description="Low complexity" evidence="13">
    <location>
        <begin position="1259"/>
        <end position="1312"/>
    </location>
</feature>
<proteinExistence type="predicted"/>